<reference evidence="14" key="1">
    <citation type="journal article" date="2009" name="Nature">
        <title>Evolution of pathogenicity and sexual reproduction in eight Candida genomes.</title>
        <authorList>
            <person name="Butler G."/>
            <person name="Rasmussen M.D."/>
            <person name="Lin M.F."/>
            <person name="Santos M.A."/>
            <person name="Sakthikumar S."/>
            <person name="Munro C.A."/>
            <person name="Rheinbay E."/>
            <person name="Grabherr M."/>
            <person name="Forche A."/>
            <person name="Reedy J.L."/>
            <person name="Agrafioti I."/>
            <person name="Arnaud M.B."/>
            <person name="Bates S."/>
            <person name="Brown A.J."/>
            <person name="Brunke S."/>
            <person name="Costanzo M.C."/>
            <person name="Fitzpatrick D.A."/>
            <person name="de Groot P.W."/>
            <person name="Harris D."/>
            <person name="Hoyer L.L."/>
            <person name="Hube B."/>
            <person name="Klis F.M."/>
            <person name="Kodira C."/>
            <person name="Lennard N."/>
            <person name="Logue M.E."/>
            <person name="Martin R."/>
            <person name="Neiman A.M."/>
            <person name="Nikolaou E."/>
            <person name="Quail M.A."/>
            <person name="Quinn J."/>
            <person name="Santos M.C."/>
            <person name="Schmitzberger F.F."/>
            <person name="Sherlock G."/>
            <person name="Shah P."/>
            <person name="Silverstein K.A."/>
            <person name="Skrzypek M.S."/>
            <person name="Soll D."/>
            <person name="Staggs R."/>
            <person name="Stansfield I."/>
            <person name="Stumpf M.P."/>
            <person name="Sudbery P.E."/>
            <person name="Srikantha T."/>
            <person name="Zeng Q."/>
            <person name="Berman J."/>
            <person name="Berriman M."/>
            <person name="Heitman J."/>
            <person name="Gow N.A."/>
            <person name="Lorenz M.C."/>
            <person name="Birren B.W."/>
            <person name="Kellis M."/>
            <person name="Cuomo C.A."/>
        </authorList>
    </citation>
    <scope>NUCLEOTIDE SEQUENCE [LARGE SCALE GENOMIC DNA]</scope>
    <source>
        <strain evidence="14">MYA-3404</strain>
    </source>
</reference>
<evidence type="ECO:0000256" key="9">
    <source>
        <dbReference type="ARBA" id="ARBA00024804"/>
    </source>
</evidence>
<keyword evidence="8 12" id="KW-0256">Endoplasmic reticulum</keyword>
<keyword evidence="7 12" id="KW-0808">Transferase</keyword>
<dbReference type="InterPro" id="IPR007235">
    <property type="entry name" value="Glyco_trans_28_C"/>
</dbReference>
<dbReference type="HOGENOM" id="CLU_085408_2_0_1"/>
<protein>
    <recommendedName>
        <fullName evidence="5 12">UDP-N-acetylglucosamine transferase subunit ALG13</fullName>
        <ecNumber evidence="4 12">2.4.1.141</ecNumber>
    </recommendedName>
    <alternativeName>
        <fullName evidence="10 12">Asparagine-linked glycosylation protein 13</fullName>
    </alternativeName>
</protein>
<comment type="subcellular location">
    <subcellularLocation>
        <location evidence="1 12">Endoplasmic reticulum</location>
    </subcellularLocation>
</comment>
<sequence>MTTVLITTGATVTFKSLIQTILTVDFITNLVNTGVTKLIIQYGNEIKNSKHISTQFFQAQLKSSNIIPHFKFDISEDLNKTVLTMPTFEIVAFPFDSNIVDVINKSDLVISHAGTGSIIDTLRNNKKLIVVVNDTLMDNHQLEIANEFANLDYCLSYTVHGLRQDSFFYDLKRLLAGEIKLKPFPETDGSIVESIICEELAK</sequence>
<evidence type="ECO:0000256" key="8">
    <source>
        <dbReference type="ARBA" id="ARBA00022824"/>
    </source>
</evidence>
<dbReference type="SUPFAM" id="SSF53756">
    <property type="entry name" value="UDP-Glycosyltransferase/glycogen phosphorylase"/>
    <property type="match status" value="1"/>
</dbReference>
<evidence type="ECO:0000256" key="5">
    <source>
        <dbReference type="ARBA" id="ARBA00017468"/>
    </source>
</evidence>
<dbReference type="GO" id="GO:0043541">
    <property type="term" value="C:UDP-N-acetylglucosamine transferase complex"/>
    <property type="evidence" value="ECO:0007669"/>
    <property type="project" value="EnsemblFungi"/>
</dbReference>
<dbReference type="AlphaFoldDB" id="C5ME85"/>
<dbReference type="GO" id="GO:0004577">
    <property type="term" value="F:N-acetylglucosaminyldiphosphodolichol N-acetylglucosaminyltransferase activity"/>
    <property type="evidence" value="ECO:0007669"/>
    <property type="project" value="UniProtKB-EC"/>
</dbReference>
<dbReference type="GO" id="GO:0042802">
    <property type="term" value="F:identical protein binding"/>
    <property type="evidence" value="ECO:0007669"/>
    <property type="project" value="EnsemblFungi"/>
</dbReference>
<dbReference type="eggNOG" id="KOG3349">
    <property type="taxonomic scope" value="Eukaryota"/>
</dbReference>
<dbReference type="OrthoDB" id="20273at2759"/>
<evidence type="ECO:0000256" key="3">
    <source>
        <dbReference type="ARBA" id="ARBA00011198"/>
    </source>
</evidence>
<keyword evidence="15" id="KW-1185">Reference proteome</keyword>
<evidence type="ECO:0000259" key="13">
    <source>
        <dbReference type="Pfam" id="PF04101"/>
    </source>
</evidence>
<keyword evidence="6 12" id="KW-0328">Glycosyltransferase</keyword>
<dbReference type="GeneID" id="8296798"/>
<evidence type="ECO:0000256" key="6">
    <source>
        <dbReference type="ARBA" id="ARBA00022676"/>
    </source>
</evidence>
<dbReference type="GO" id="GO:0006488">
    <property type="term" value="P:dolichol-linked oligosaccharide biosynthetic process"/>
    <property type="evidence" value="ECO:0007669"/>
    <property type="project" value="EnsemblFungi"/>
</dbReference>
<dbReference type="PANTHER" id="PTHR12867">
    <property type="entry name" value="GLYCOSYL TRANSFERASE-RELATED"/>
    <property type="match status" value="1"/>
</dbReference>
<dbReference type="GO" id="GO:0098548">
    <property type="term" value="C:cytoplasmic side of Golgi membrane"/>
    <property type="evidence" value="ECO:0007669"/>
    <property type="project" value="EnsemblFungi"/>
</dbReference>
<evidence type="ECO:0000313" key="14">
    <source>
        <dbReference type="EMBL" id="EER31595.1"/>
    </source>
</evidence>
<comment type="similarity">
    <text evidence="2 12">Belongs to the glycosyltransferase 28 family.</text>
</comment>
<evidence type="ECO:0000256" key="1">
    <source>
        <dbReference type="ARBA" id="ARBA00004240"/>
    </source>
</evidence>
<reference evidence="14" key="2">
    <citation type="submission" date="2009-06" db="EMBL/GenBank/DDBJ databases">
        <authorList>
            <consortium name="The Broad Institute Genome Sequencing Platform"/>
            <person name="Birren B."/>
            <person name="Lander E."/>
            <person name="Galagan J."/>
            <person name="Nusbaum C."/>
            <person name="Devon K."/>
            <person name="Cuomo C."/>
            <person name="Kellis M."/>
            <person name="Rasmussen M.D."/>
            <person name="Grochow J.A."/>
            <person name="Jaffe D."/>
            <person name="Butler J."/>
            <person name="Alvarez P."/>
            <person name="Gnerre S."/>
            <person name="Grabherr M."/>
            <person name="Kleber M."/>
            <person name="Mauceli E."/>
            <person name="Brockman W."/>
            <person name="MacCallum I.A."/>
            <person name="Rounsley S."/>
            <person name="Young S."/>
            <person name="LaButti K."/>
            <person name="Pushparaj V."/>
            <person name="DeCaprio D."/>
            <person name="Crawford M."/>
            <person name="Koehrsen M."/>
            <person name="Engels R."/>
            <person name="Montgomery P."/>
            <person name="Pearson M."/>
            <person name="Howarth C."/>
            <person name="Larson L."/>
            <person name="Luoma S."/>
            <person name="White J."/>
            <person name="Zeng Q."/>
            <person name="Kodira C."/>
            <person name="Yandava C."/>
            <person name="Alvarado L."/>
            <person name="O'Leary S."/>
            <person name="Soll D.R."/>
            <person name="Srikantha T."/>
        </authorList>
    </citation>
    <scope>NUCLEOTIDE SEQUENCE</scope>
    <source>
        <strain evidence="14">MYA-3404</strain>
    </source>
</reference>
<evidence type="ECO:0000313" key="15">
    <source>
        <dbReference type="Proteomes" id="UP000002037"/>
    </source>
</evidence>
<dbReference type="InterPro" id="IPR039042">
    <property type="entry name" value="Alg13-like"/>
</dbReference>
<organism evidence="14 15">
    <name type="scientific">Candida tropicalis (strain ATCC MYA-3404 / T1)</name>
    <name type="common">Yeast</name>
    <dbReference type="NCBI Taxonomy" id="294747"/>
    <lineage>
        <taxon>Eukaryota</taxon>
        <taxon>Fungi</taxon>
        <taxon>Dikarya</taxon>
        <taxon>Ascomycota</taxon>
        <taxon>Saccharomycotina</taxon>
        <taxon>Pichiomycetes</taxon>
        <taxon>Debaryomycetaceae</taxon>
        <taxon>Candida/Lodderomyces clade</taxon>
        <taxon>Candida</taxon>
    </lineage>
</organism>
<evidence type="ECO:0000256" key="12">
    <source>
        <dbReference type="RuleBase" id="RU362128"/>
    </source>
</evidence>
<comment type="subunit">
    <text evidence="3 12">Heterodimer with ALG14 to form a functional enzyme.</text>
</comment>
<feature type="domain" description="Glycosyl transferase family 28 C-terminal" evidence="13">
    <location>
        <begin position="3"/>
        <end position="162"/>
    </location>
</feature>
<dbReference type="STRING" id="294747.C5ME85"/>
<evidence type="ECO:0000256" key="11">
    <source>
        <dbReference type="ARBA" id="ARBA00048184"/>
    </source>
</evidence>
<name>C5ME85_CANTT</name>
<gene>
    <name evidence="12" type="primary">ALG13</name>
    <name evidence="14" type="ORF">CTRG_04377</name>
</gene>
<dbReference type="KEGG" id="ctp:CTRG_04377"/>
<dbReference type="PANTHER" id="PTHR12867:SF6">
    <property type="entry name" value="N-ACETYLGLUCOSAMINYLDIPHOSPHODOLICHOL N-ACETYLGLUCOSAMINYLTRANSFERASE"/>
    <property type="match status" value="1"/>
</dbReference>
<evidence type="ECO:0000256" key="2">
    <source>
        <dbReference type="ARBA" id="ARBA00006962"/>
    </source>
</evidence>
<dbReference type="EMBL" id="GG692400">
    <property type="protein sequence ID" value="EER31595.1"/>
    <property type="molecule type" value="Genomic_DNA"/>
</dbReference>
<evidence type="ECO:0000256" key="7">
    <source>
        <dbReference type="ARBA" id="ARBA00022679"/>
    </source>
</evidence>
<evidence type="ECO:0000256" key="10">
    <source>
        <dbReference type="ARBA" id="ARBA00032061"/>
    </source>
</evidence>
<dbReference type="Proteomes" id="UP000002037">
    <property type="component" value="Unassembled WGS sequence"/>
</dbReference>
<comment type="function">
    <text evidence="9 12">Involved in protein N-glycosylation. Essential for the second step of the dolichol-linked oligosaccharide pathway.</text>
</comment>
<dbReference type="Pfam" id="PF04101">
    <property type="entry name" value="Glyco_tran_28_C"/>
    <property type="match status" value="1"/>
</dbReference>
<dbReference type="GO" id="GO:0005829">
    <property type="term" value="C:cytosol"/>
    <property type="evidence" value="ECO:0007669"/>
    <property type="project" value="EnsemblFungi"/>
</dbReference>
<comment type="catalytic activity">
    <reaction evidence="11">
        <text>an N-acetyl-alpha-D-glucosaminyl-diphospho-di-trans,poly-cis-dolichol + UDP-N-acetyl-alpha-D-glucosamine = an N,N'-diacetylchitobiosyl-diphospho-di-trans,poly-cis-dolichol + UDP + H(+)</text>
        <dbReference type="Rhea" id="RHEA:23380"/>
        <dbReference type="Rhea" id="RHEA-COMP:19507"/>
        <dbReference type="Rhea" id="RHEA-COMP:19510"/>
        <dbReference type="ChEBI" id="CHEBI:15378"/>
        <dbReference type="ChEBI" id="CHEBI:57269"/>
        <dbReference type="ChEBI" id="CHEBI:57705"/>
        <dbReference type="ChEBI" id="CHEBI:58223"/>
        <dbReference type="ChEBI" id="CHEBI:58427"/>
        <dbReference type="EC" id="2.4.1.141"/>
    </reaction>
</comment>
<proteinExistence type="inferred from homology"/>
<dbReference type="EC" id="2.4.1.141" evidence="4 12"/>
<dbReference type="RefSeq" id="XP_002550080.1">
    <property type="nucleotide sequence ID" value="XM_002550034.1"/>
</dbReference>
<dbReference type="Gene3D" id="3.40.50.2000">
    <property type="entry name" value="Glycogen Phosphorylase B"/>
    <property type="match status" value="1"/>
</dbReference>
<dbReference type="VEuPathDB" id="FungiDB:CTRG_04377"/>
<evidence type="ECO:0000256" key="4">
    <source>
        <dbReference type="ARBA" id="ARBA00012614"/>
    </source>
</evidence>
<accession>C5ME85</accession>